<evidence type="ECO:0000313" key="1">
    <source>
        <dbReference type="EMBL" id="TEB24778.1"/>
    </source>
</evidence>
<accession>A0A4Y7ST11</accession>
<sequence length="52" mass="5696">MLHFSLDAIPKCSVSVVPRTLTSKRARVGPLWGTPLVTAYEKLARQLPCVST</sequence>
<comment type="caution">
    <text evidence="1">The sequence shown here is derived from an EMBL/GenBank/DDBJ whole genome shotgun (WGS) entry which is preliminary data.</text>
</comment>
<reference evidence="1 2" key="1">
    <citation type="journal article" date="2019" name="Nat. Ecol. Evol.">
        <title>Megaphylogeny resolves global patterns of mushroom evolution.</title>
        <authorList>
            <person name="Varga T."/>
            <person name="Krizsan K."/>
            <person name="Foldi C."/>
            <person name="Dima B."/>
            <person name="Sanchez-Garcia M."/>
            <person name="Sanchez-Ramirez S."/>
            <person name="Szollosi G.J."/>
            <person name="Szarkandi J.G."/>
            <person name="Papp V."/>
            <person name="Albert L."/>
            <person name="Andreopoulos W."/>
            <person name="Angelini C."/>
            <person name="Antonin V."/>
            <person name="Barry K.W."/>
            <person name="Bougher N.L."/>
            <person name="Buchanan P."/>
            <person name="Buyck B."/>
            <person name="Bense V."/>
            <person name="Catcheside P."/>
            <person name="Chovatia M."/>
            <person name="Cooper J."/>
            <person name="Damon W."/>
            <person name="Desjardin D."/>
            <person name="Finy P."/>
            <person name="Geml J."/>
            <person name="Haridas S."/>
            <person name="Hughes K."/>
            <person name="Justo A."/>
            <person name="Karasinski D."/>
            <person name="Kautmanova I."/>
            <person name="Kiss B."/>
            <person name="Kocsube S."/>
            <person name="Kotiranta H."/>
            <person name="LaButti K.M."/>
            <person name="Lechner B.E."/>
            <person name="Liimatainen K."/>
            <person name="Lipzen A."/>
            <person name="Lukacs Z."/>
            <person name="Mihaltcheva S."/>
            <person name="Morgado L.N."/>
            <person name="Niskanen T."/>
            <person name="Noordeloos M.E."/>
            <person name="Ohm R.A."/>
            <person name="Ortiz-Santana B."/>
            <person name="Ovrebo C."/>
            <person name="Racz N."/>
            <person name="Riley R."/>
            <person name="Savchenko A."/>
            <person name="Shiryaev A."/>
            <person name="Soop K."/>
            <person name="Spirin V."/>
            <person name="Szebenyi C."/>
            <person name="Tomsovsky M."/>
            <person name="Tulloss R.E."/>
            <person name="Uehling J."/>
            <person name="Grigoriev I.V."/>
            <person name="Vagvolgyi C."/>
            <person name="Papp T."/>
            <person name="Martin F.M."/>
            <person name="Miettinen O."/>
            <person name="Hibbett D.S."/>
            <person name="Nagy L.G."/>
        </authorList>
    </citation>
    <scope>NUCLEOTIDE SEQUENCE [LARGE SCALE GENOMIC DNA]</scope>
    <source>
        <strain evidence="1 2">FP101781</strain>
    </source>
</reference>
<dbReference type="AlphaFoldDB" id="A0A4Y7ST11"/>
<name>A0A4Y7ST11_COPMI</name>
<protein>
    <submittedName>
        <fullName evidence="1">Uncharacterized protein</fullName>
    </submittedName>
</protein>
<organism evidence="1 2">
    <name type="scientific">Coprinellus micaceus</name>
    <name type="common">Glistening ink-cap mushroom</name>
    <name type="synonym">Coprinus micaceus</name>
    <dbReference type="NCBI Taxonomy" id="71717"/>
    <lineage>
        <taxon>Eukaryota</taxon>
        <taxon>Fungi</taxon>
        <taxon>Dikarya</taxon>
        <taxon>Basidiomycota</taxon>
        <taxon>Agaricomycotina</taxon>
        <taxon>Agaricomycetes</taxon>
        <taxon>Agaricomycetidae</taxon>
        <taxon>Agaricales</taxon>
        <taxon>Agaricineae</taxon>
        <taxon>Psathyrellaceae</taxon>
        <taxon>Coprinellus</taxon>
    </lineage>
</organism>
<gene>
    <name evidence="1" type="ORF">FA13DRAFT_1286995</name>
</gene>
<evidence type="ECO:0000313" key="2">
    <source>
        <dbReference type="Proteomes" id="UP000298030"/>
    </source>
</evidence>
<keyword evidence="2" id="KW-1185">Reference proteome</keyword>
<dbReference type="Proteomes" id="UP000298030">
    <property type="component" value="Unassembled WGS sequence"/>
</dbReference>
<proteinExistence type="predicted"/>
<dbReference type="EMBL" id="QPFP01000063">
    <property type="protein sequence ID" value="TEB24778.1"/>
    <property type="molecule type" value="Genomic_DNA"/>
</dbReference>